<reference evidence="2 3" key="2">
    <citation type="journal article" date="2019" name="BMC Genomics">
        <title>The Anaplasma ovis genome reveals a high proportion of pseudogenes.</title>
        <authorList>
            <person name="Liu Z."/>
            <person name="Peasley A.M."/>
            <person name="Yang J."/>
            <person name="Li Y."/>
            <person name="Guan G."/>
            <person name="Luo J."/>
            <person name="Yin H."/>
            <person name="Brayton K.A."/>
        </authorList>
    </citation>
    <scope>NUCLEOTIDE SEQUENCE [LARGE SCALE GENOMIC DNA]</scope>
    <source>
        <strain evidence="2 3">Haibei</strain>
    </source>
</reference>
<name>A0A2Z2L7X2_9RICK</name>
<feature type="transmembrane region" description="Helical" evidence="1">
    <location>
        <begin position="132"/>
        <end position="151"/>
    </location>
</feature>
<feature type="transmembrane region" description="Helical" evidence="1">
    <location>
        <begin position="63"/>
        <end position="88"/>
    </location>
</feature>
<protein>
    <submittedName>
        <fullName evidence="2">Mlp5</fullName>
    </submittedName>
</protein>
<accession>A0A2Z2L7X2</accession>
<reference evidence="3" key="1">
    <citation type="submission" date="2018-06" db="EMBL/GenBank/DDBJ databases">
        <title>The Anaplasma ovis genome reveals a high proportion of pseudogenes.</title>
        <authorList>
            <person name="Liu Z."/>
            <person name="Peasley A.M."/>
            <person name="Yang J."/>
            <person name="Li Y."/>
            <person name="Guan G."/>
            <person name="Luo J."/>
            <person name="Yin H."/>
            <person name="Brayton K.A."/>
        </authorList>
    </citation>
    <scope>NUCLEOTIDE SEQUENCE [LARGE SCALE GENOMIC DNA]</scope>
    <source>
        <strain evidence="3">Haibei</strain>
    </source>
</reference>
<gene>
    <name evidence="2" type="primary">mlp5</name>
    <name evidence="2" type="ORF">AOV_01865</name>
</gene>
<dbReference type="EMBL" id="CP015994">
    <property type="protein sequence ID" value="ASI47630.1"/>
    <property type="molecule type" value="Genomic_DNA"/>
</dbReference>
<sequence>MASERTFSVFGIDSRPARSSVGSYDIGETRGGAECCVLLVSSIIFFLLVYGLVAARVGSSGKLAVGIMGCALVAFLAAALILLPIMALRDLGRGSDNRSYDYLALCYEADDQYGARSNGNTDLCGKRVTYRVVVLCALVAALIIGAILYALSNATAAHFAVVVMIFIMASLPAVTMLMCDDVVEHEGGRLHAICTLVEGVPPDMSAFFSHDCDPVPTTLASESEVAVKGVVASKSAESQSKSIR</sequence>
<dbReference type="OrthoDB" id="9888250at2"/>
<keyword evidence="1" id="KW-0472">Membrane</keyword>
<keyword evidence="3" id="KW-1185">Reference proteome</keyword>
<feature type="transmembrane region" description="Helical" evidence="1">
    <location>
        <begin position="157"/>
        <end position="179"/>
    </location>
</feature>
<dbReference type="Proteomes" id="UP000259762">
    <property type="component" value="Chromosome"/>
</dbReference>
<keyword evidence="1" id="KW-0812">Transmembrane</keyword>
<organism evidence="2 3">
    <name type="scientific">Anaplasma ovis str. Haibei</name>
    <dbReference type="NCBI Taxonomy" id="1248439"/>
    <lineage>
        <taxon>Bacteria</taxon>
        <taxon>Pseudomonadati</taxon>
        <taxon>Pseudomonadota</taxon>
        <taxon>Alphaproteobacteria</taxon>
        <taxon>Rickettsiales</taxon>
        <taxon>Anaplasmataceae</taxon>
        <taxon>Anaplasma</taxon>
    </lineage>
</organism>
<feature type="transmembrane region" description="Helical" evidence="1">
    <location>
        <begin position="36"/>
        <end position="57"/>
    </location>
</feature>
<evidence type="ECO:0000313" key="2">
    <source>
        <dbReference type="EMBL" id="ASI47630.1"/>
    </source>
</evidence>
<evidence type="ECO:0000256" key="1">
    <source>
        <dbReference type="SAM" id="Phobius"/>
    </source>
</evidence>
<keyword evidence="1" id="KW-1133">Transmembrane helix</keyword>
<evidence type="ECO:0000313" key="3">
    <source>
        <dbReference type="Proteomes" id="UP000259762"/>
    </source>
</evidence>
<dbReference type="AlphaFoldDB" id="A0A2Z2L7X2"/>
<dbReference type="RefSeq" id="WP_075138910.1">
    <property type="nucleotide sequence ID" value="NZ_CP015994.1"/>
</dbReference>
<proteinExistence type="predicted"/>
<dbReference type="KEGG" id="aoh:AOV_01865"/>